<dbReference type="Proteomes" id="UP000664132">
    <property type="component" value="Unassembled WGS sequence"/>
</dbReference>
<sequence length="281" mass="31663">MLFIPQGFIAPPIAELDDTDKDLDVNILAVLPTKCKIASVVQGASYFALSHRVEAILGDGTKKTYFLKDLKGDIGKDMAKGEFEGLKALHAIIPSNTPQPIPHGTYAKDPNRHFFLCDFHEMKDDMSSTERSVAAVAELHEKSDSLTGKFEFHCTTHAGNHPMQTSWCESWEEFFSRQLREVVELAAGPSSLACAMAICGMEMWVWMWRLMNQICTIRVRDMHTTSEPVEDYDDRIALYALRNNITVSAQWPHNKSTRKLAIEEMRHLVAKYPNGIDGFKG</sequence>
<protein>
    <recommendedName>
        <fullName evidence="1">protein-ribulosamine 3-kinase</fullName>
        <ecNumber evidence="1">2.7.1.172</ecNumber>
    </recommendedName>
</protein>
<accession>A0A8H7W3A4</accession>
<name>A0A8H7W3A4_9HELO</name>
<dbReference type="AlphaFoldDB" id="A0A8H7W3A4"/>
<comment type="catalytic activity">
    <reaction evidence="2">
        <text>N(6)-D-ribulosyl-L-lysyl-[protein] + ATP = N(6)-(3-O-phospho-D-ribulosyl)-L-lysyl-[protein] + ADP + H(+)</text>
        <dbReference type="Rhea" id="RHEA:48432"/>
        <dbReference type="Rhea" id="RHEA-COMP:12103"/>
        <dbReference type="Rhea" id="RHEA-COMP:12104"/>
        <dbReference type="ChEBI" id="CHEBI:15378"/>
        <dbReference type="ChEBI" id="CHEBI:30616"/>
        <dbReference type="ChEBI" id="CHEBI:90418"/>
        <dbReference type="ChEBI" id="CHEBI:90420"/>
        <dbReference type="ChEBI" id="CHEBI:456216"/>
        <dbReference type="EC" id="2.7.1.172"/>
    </reaction>
    <physiologicalReaction direction="left-to-right" evidence="2">
        <dbReference type="Rhea" id="RHEA:48433"/>
    </physiologicalReaction>
</comment>
<dbReference type="PANTHER" id="PTHR12149:SF8">
    <property type="entry name" value="PROTEIN-RIBULOSAMINE 3-KINASE"/>
    <property type="match status" value="1"/>
</dbReference>
<comment type="caution">
    <text evidence="3">The sequence shown here is derived from an EMBL/GenBank/DDBJ whole genome shotgun (WGS) entry which is preliminary data.</text>
</comment>
<dbReference type="Pfam" id="PF03881">
    <property type="entry name" value="Fructosamin_kin"/>
    <property type="match status" value="1"/>
</dbReference>
<evidence type="ECO:0000313" key="3">
    <source>
        <dbReference type="EMBL" id="KAG4415600.1"/>
    </source>
</evidence>
<reference evidence="3" key="1">
    <citation type="submission" date="2021-02" db="EMBL/GenBank/DDBJ databases">
        <title>Genome sequence Cadophora malorum strain M34.</title>
        <authorList>
            <person name="Stefanovic E."/>
            <person name="Vu D."/>
            <person name="Scully C."/>
            <person name="Dijksterhuis J."/>
            <person name="Roader J."/>
            <person name="Houbraken J."/>
        </authorList>
    </citation>
    <scope>NUCLEOTIDE SEQUENCE</scope>
    <source>
        <strain evidence="3">M34</strain>
    </source>
</reference>
<dbReference type="InterPro" id="IPR011009">
    <property type="entry name" value="Kinase-like_dom_sf"/>
</dbReference>
<keyword evidence="4" id="KW-1185">Reference proteome</keyword>
<dbReference type="Gene3D" id="3.90.1200.10">
    <property type="match status" value="1"/>
</dbReference>
<dbReference type="GO" id="GO:0102193">
    <property type="term" value="F:protein-ribulosamine 3-kinase activity"/>
    <property type="evidence" value="ECO:0007669"/>
    <property type="project" value="UniProtKB-EC"/>
</dbReference>
<dbReference type="SUPFAM" id="SSF56112">
    <property type="entry name" value="Protein kinase-like (PK-like)"/>
    <property type="match status" value="1"/>
</dbReference>
<organism evidence="3 4">
    <name type="scientific">Cadophora malorum</name>
    <dbReference type="NCBI Taxonomy" id="108018"/>
    <lineage>
        <taxon>Eukaryota</taxon>
        <taxon>Fungi</taxon>
        <taxon>Dikarya</taxon>
        <taxon>Ascomycota</taxon>
        <taxon>Pezizomycotina</taxon>
        <taxon>Leotiomycetes</taxon>
        <taxon>Helotiales</taxon>
        <taxon>Ploettnerulaceae</taxon>
        <taxon>Cadophora</taxon>
    </lineage>
</organism>
<evidence type="ECO:0000256" key="1">
    <source>
        <dbReference type="ARBA" id="ARBA00011961"/>
    </source>
</evidence>
<dbReference type="OrthoDB" id="5772781at2759"/>
<evidence type="ECO:0000313" key="4">
    <source>
        <dbReference type="Proteomes" id="UP000664132"/>
    </source>
</evidence>
<proteinExistence type="predicted"/>
<dbReference type="EC" id="2.7.1.172" evidence="1"/>
<gene>
    <name evidence="3" type="ORF">IFR04_011269</name>
</gene>
<dbReference type="EMBL" id="JAFJYH010000216">
    <property type="protein sequence ID" value="KAG4415600.1"/>
    <property type="molecule type" value="Genomic_DNA"/>
</dbReference>
<dbReference type="PANTHER" id="PTHR12149">
    <property type="entry name" value="FRUCTOSAMINE 3 KINASE-RELATED PROTEIN"/>
    <property type="match status" value="1"/>
</dbReference>
<evidence type="ECO:0000256" key="2">
    <source>
        <dbReference type="ARBA" id="ARBA00048655"/>
    </source>
</evidence>
<dbReference type="InterPro" id="IPR016477">
    <property type="entry name" value="Fructo-/Ketosamine-3-kinase"/>
</dbReference>